<dbReference type="PANTHER" id="PTHR22674">
    <property type="entry name" value="NTPASE, KAP FAMILY P-LOOP DOMAIN-CONTAINING 1"/>
    <property type="match status" value="1"/>
</dbReference>
<keyword evidence="2" id="KW-1133">Transmembrane helix</keyword>
<proteinExistence type="predicted"/>
<dbReference type="InterPro" id="IPR052754">
    <property type="entry name" value="NTPase_KAP_P-loop"/>
</dbReference>
<sequence>MLMEHQTGRPLIAGGLVEFAFDCPKCGTRNEGECEIPSPILAAEKASDSETEDDYWFSCPKCETEYRCETYSSLYNADIIIQGAPDDTEINITEYNDRDREAEDDPNYSGVKDEAIDRSGAGNGDGTGDGSGRGSGAGNGDGTGDGGAFDRSFGQDFSLVDGDRTPEKTVLFVKTGWCDYYDGRAGDEPKGDALFLQENVGHEFYNFKNLNGKLFGYFEPPGGNRVNAERVQPGAPKTKLADCLIIMLAPNPAPDKTGLWVVGWYEGATLYWERQAGSEERGGYSYLIEAEAENSVLLKLEDRWKLEGIEFSQRHAIYYPYDDNGQFRYPADDPNSWYCKALDFVTNFEGADLIERPEELKKSDVWMIRGLGGSLYQAFYHEQAALIGWPLGKDPALAKKYNELRTWVERKYQDGKTSKRAITLWTSFLWNFSRVLKPGTRVITVNDGSNGYRYRIGEVEENYRFDPVSAGDFPHRLSVHWRSKEIKREDLSAEAQATLRTPITLFLVKPAIWKELEKLAPPEKKPNPEMPPGPLLPDQVRSDAEFGMGASNSDALGAAELAAKFAKLLPQVSAPAVLGLFGQWGRGKTFFYKELCKEFQRLYDHRFHWMHFNAWLYQDTPATWAYLHGEILKEYLLLRGESPYAEPVVGKTSLRKWFRRQIRRIYFNFKWKNAPKLLGWFTLTIALVGALWLGGMPLAEKVIGKEDAAKGLGALLTGSAAVVWLCFLNYIDLSKKRLSVLWKLKRYDQALGLQAEIQEDLAELLKKWFPKGSSKKLFLFIDDLDRCDEKKIVTLIDAIRVMMEHPDIQDRIVVLVAVDERILSQAVEIKYHDFFTDPGKSKPLVVHMPQLRNKQNPAAPQSPAEPDNPLSPMVLAREYLDKLFLFGIKLRPNTPKERTALSDLFLLESRLNDFDTYHRAAEALLVRLQVIFDWVKEQTTTINDIEWDEEHRAFFKRARSQEQAEFDSFCQSTQTTGHFWIPDLFREIQINPSGVEKIALSFSKTDLAIKTVERHLAEAKNLLQEIQTVGQRAGEMGLLKDDRLFWVDTAQTKALHVVQSADRLLGYWEAAKELAIDPNSNMPKGPTPSGQTETEPIATRTEPLVAGKALQGNKEATTSGSSSPTSNASSTKSAESKTHLGAPSFEAPQNAPWLLPAVELPVRFHSLEEVTELEKAYENLGRVTPRQMKSFYFKYLFGRSLLKDEANRAQFSNLLAFACNPGLRPFAEHWLLHDSPSKLEAFLSNGQDGDTCFETLKTTWETLKQNQEQRDQVKEILHMLVAY</sequence>
<comment type="caution">
    <text evidence="4">The sequence shown here is derived from an EMBL/GenBank/DDBJ whole genome shotgun (WGS) entry which is preliminary data.</text>
</comment>
<evidence type="ECO:0000313" key="4">
    <source>
        <dbReference type="EMBL" id="OGG96325.1"/>
    </source>
</evidence>
<evidence type="ECO:0000256" key="1">
    <source>
        <dbReference type="SAM" id="MobiDB-lite"/>
    </source>
</evidence>
<dbReference type="SUPFAM" id="SSF52540">
    <property type="entry name" value="P-loop containing nucleoside triphosphate hydrolases"/>
    <property type="match status" value="1"/>
</dbReference>
<name>A0A1F6GDY1_9PROT</name>
<dbReference type="Proteomes" id="UP000178449">
    <property type="component" value="Unassembled WGS sequence"/>
</dbReference>
<feature type="transmembrane region" description="Helical" evidence="2">
    <location>
        <begin position="711"/>
        <end position="731"/>
    </location>
</feature>
<dbReference type="Pfam" id="PF07693">
    <property type="entry name" value="KAP_NTPase"/>
    <property type="match status" value="1"/>
</dbReference>
<feature type="region of interest" description="Disordered" evidence="1">
    <location>
        <begin position="1111"/>
        <end position="1145"/>
    </location>
</feature>
<dbReference type="PANTHER" id="PTHR22674:SF6">
    <property type="entry name" value="NTPASE KAP FAMILY P-LOOP DOMAIN-CONTAINING PROTEIN 1"/>
    <property type="match status" value="1"/>
</dbReference>
<feature type="compositionally biased region" description="Gly residues" evidence="1">
    <location>
        <begin position="121"/>
        <end position="147"/>
    </location>
</feature>
<reference evidence="4 5" key="1">
    <citation type="journal article" date="2016" name="Nat. Commun.">
        <title>Thousands of microbial genomes shed light on interconnected biogeochemical processes in an aquifer system.</title>
        <authorList>
            <person name="Anantharaman K."/>
            <person name="Brown C.T."/>
            <person name="Hug L.A."/>
            <person name="Sharon I."/>
            <person name="Castelle C.J."/>
            <person name="Probst A.J."/>
            <person name="Thomas B.C."/>
            <person name="Singh A."/>
            <person name="Wilkins M.J."/>
            <person name="Karaoz U."/>
            <person name="Brodie E.L."/>
            <person name="Williams K.H."/>
            <person name="Hubbard S.S."/>
            <person name="Banfield J.F."/>
        </authorList>
    </citation>
    <scope>NUCLEOTIDE SEQUENCE [LARGE SCALE GENOMIC DNA]</scope>
</reference>
<accession>A0A1F6GDY1</accession>
<evidence type="ECO:0000259" key="3">
    <source>
        <dbReference type="Pfam" id="PF07693"/>
    </source>
</evidence>
<keyword evidence="2" id="KW-0472">Membrane</keyword>
<evidence type="ECO:0000313" key="5">
    <source>
        <dbReference type="Proteomes" id="UP000178449"/>
    </source>
</evidence>
<feature type="region of interest" description="Disordered" evidence="1">
    <location>
        <begin position="95"/>
        <end position="148"/>
    </location>
</feature>
<protein>
    <recommendedName>
        <fullName evidence="3">KAP NTPase domain-containing protein</fullName>
    </recommendedName>
</protein>
<keyword evidence="2" id="KW-0812">Transmembrane</keyword>
<feature type="transmembrane region" description="Helical" evidence="2">
    <location>
        <begin position="677"/>
        <end position="699"/>
    </location>
</feature>
<feature type="domain" description="KAP NTPase" evidence="3">
    <location>
        <begin position="561"/>
        <end position="833"/>
    </location>
</feature>
<organism evidence="4 5">
    <name type="scientific">Candidatus Lambdaproteobacteria bacterium RIFOXYD2_FULL_50_16</name>
    <dbReference type="NCBI Taxonomy" id="1817772"/>
    <lineage>
        <taxon>Bacteria</taxon>
        <taxon>Pseudomonadati</taxon>
        <taxon>Pseudomonadota</taxon>
        <taxon>Candidatus Lambdaproteobacteria</taxon>
    </lineage>
</organism>
<feature type="compositionally biased region" description="Polar residues" evidence="1">
    <location>
        <begin position="1078"/>
        <end position="1094"/>
    </location>
</feature>
<dbReference type="EMBL" id="MFNE01000016">
    <property type="protein sequence ID" value="OGG96325.1"/>
    <property type="molecule type" value="Genomic_DNA"/>
</dbReference>
<dbReference type="InterPro" id="IPR011646">
    <property type="entry name" value="KAP_P-loop"/>
</dbReference>
<feature type="region of interest" description="Disordered" evidence="1">
    <location>
        <begin position="1077"/>
        <end position="1096"/>
    </location>
</feature>
<dbReference type="Gene3D" id="3.40.50.300">
    <property type="entry name" value="P-loop containing nucleotide triphosphate hydrolases"/>
    <property type="match status" value="1"/>
</dbReference>
<feature type="compositionally biased region" description="Low complexity" evidence="1">
    <location>
        <begin position="1116"/>
        <end position="1133"/>
    </location>
</feature>
<gene>
    <name evidence="4" type="ORF">A2527_02455</name>
</gene>
<dbReference type="STRING" id="1817772.A2527_02455"/>
<dbReference type="InterPro" id="IPR027417">
    <property type="entry name" value="P-loop_NTPase"/>
</dbReference>
<evidence type="ECO:0000256" key="2">
    <source>
        <dbReference type="SAM" id="Phobius"/>
    </source>
</evidence>